<evidence type="ECO:0000313" key="10">
    <source>
        <dbReference type="Proteomes" id="UP000317933"/>
    </source>
</evidence>
<evidence type="ECO:0000313" key="9">
    <source>
        <dbReference type="EMBL" id="TPG72677.1"/>
    </source>
</evidence>
<protein>
    <submittedName>
        <fullName evidence="9">Isomerase</fullName>
    </submittedName>
</protein>
<dbReference type="Gene3D" id="2.160.10.10">
    <property type="entry name" value="Hexapeptide repeat proteins"/>
    <property type="match status" value="1"/>
</dbReference>
<dbReference type="EMBL" id="RCZE01000016">
    <property type="protein sequence ID" value="TPG72677.1"/>
    <property type="molecule type" value="Genomic_DNA"/>
</dbReference>
<evidence type="ECO:0000256" key="2">
    <source>
        <dbReference type="ARBA" id="ARBA00022516"/>
    </source>
</evidence>
<proteinExistence type="inferred from homology"/>
<dbReference type="Pfam" id="PF05523">
    <property type="entry name" value="FdtA"/>
    <property type="match status" value="1"/>
</dbReference>
<dbReference type="GO" id="GO:0016020">
    <property type="term" value="C:membrane"/>
    <property type="evidence" value="ECO:0007669"/>
    <property type="project" value="GOC"/>
</dbReference>
<dbReference type="PANTHER" id="PTHR43300">
    <property type="entry name" value="ACETYLTRANSFERASE"/>
    <property type="match status" value="1"/>
</dbReference>
<name>A0A502HDE8_9PSED</name>
<dbReference type="InterPro" id="IPR011004">
    <property type="entry name" value="Trimer_LpxA-like_sf"/>
</dbReference>
<dbReference type="InterPro" id="IPR001451">
    <property type="entry name" value="Hexapep"/>
</dbReference>
<evidence type="ECO:0000256" key="4">
    <source>
        <dbReference type="ARBA" id="ARBA00022679"/>
    </source>
</evidence>
<keyword evidence="2" id="KW-0444">Lipid biosynthesis</keyword>
<evidence type="ECO:0000256" key="1">
    <source>
        <dbReference type="ARBA" id="ARBA00007274"/>
    </source>
</evidence>
<comment type="similarity">
    <text evidence="1">Belongs to the transferase hexapeptide repeat family.</text>
</comment>
<dbReference type="CDD" id="cd03358">
    <property type="entry name" value="LbH_WxcM_N_like"/>
    <property type="match status" value="1"/>
</dbReference>
<dbReference type="InterPro" id="IPR050179">
    <property type="entry name" value="Trans_hexapeptide_repeat"/>
</dbReference>
<sequence length="316" mass="34810">MSSDKEFFVHSHALCESESIGKDTRVWAFAHILPGARLGAECNVCDHVFIENDVLIGDRVTLKCGVQVWDGITIEDDVFIGPNATFTNDLFPRSKVYPENFARTIIRNGASLGANSTILPGVTIGTNAMVGAGAVVTRSIPPNAIVVGNPAKIIGYVDAKPGSNGRESLQRSVIRGVVETSVKDVTLHTMHEVADIRGSLSVGEFERSVPFKTQRYFIVYDVPTAETRGEHAHRTCHQFLVAVKGCVHVVADDGKTREEFVLDKPNQGIYLPPMTWGIQYRYSNDAVLIVFASHYYDAADYIRNYDEFKSIIESAE</sequence>
<evidence type="ECO:0000256" key="3">
    <source>
        <dbReference type="ARBA" id="ARBA00022556"/>
    </source>
</evidence>
<evidence type="ECO:0000256" key="6">
    <source>
        <dbReference type="ARBA" id="ARBA00023098"/>
    </source>
</evidence>
<organism evidence="9 10">
    <name type="scientific">Pseudomonas arsenicoxydans</name>
    <dbReference type="NCBI Taxonomy" id="702115"/>
    <lineage>
        <taxon>Bacteria</taxon>
        <taxon>Pseudomonadati</taxon>
        <taxon>Pseudomonadota</taxon>
        <taxon>Gammaproteobacteria</taxon>
        <taxon>Pseudomonadales</taxon>
        <taxon>Pseudomonadaceae</taxon>
        <taxon>Pseudomonas</taxon>
    </lineage>
</organism>
<dbReference type="AlphaFoldDB" id="A0A502HDE8"/>
<keyword evidence="7" id="KW-0012">Acyltransferase</keyword>
<dbReference type="GO" id="GO:0016746">
    <property type="term" value="F:acyltransferase activity"/>
    <property type="evidence" value="ECO:0007669"/>
    <property type="project" value="UniProtKB-KW"/>
</dbReference>
<gene>
    <name evidence="9" type="ORF">EAH78_27470</name>
</gene>
<evidence type="ECO:0000256" key="7">
    <source>
        <dbReference type="ARBA" id="ARBA00023315"/>
    </source>
</evidence>
<dbReference type="InterPro" id="IPR014710">
    <property type="entry name" value="RmlC-like_jellyroll"/>
</dbReference>
<keyword evidence="6" id="KW-0443">Lipid metabolism</keyword>
<feature type="domain" description="Sugar 3,4-ketoisomerase QdtA cupin" evidence="8">
    <location>
        <begin position="184"/>
        <end position="311"/>
    </location>
</feature>
<dbReference type="CDD" id="cd20292">
    <property type="entry name" value="cupin_QdtA-like"/>
    <property type="match status" value="1"/>
</dbReference>
<dbReference type="SUPFAM" id="SSF51182">
    <property type="entry name" value="RmlC-like cupins"/>
    <property type="match status" value="1"/>
</dbReference>
<comment type="caution">
    <text evidence="9">The sequence shown here is derived from an EMBL/GenBank/DDBJ whole genome shotgun (WGS) entry which is preliminary data.</text>
</comment>
<dbReference type="InterPro" id="IPR008894">
    <property type="entry name" value="QdtA_cupin_dom"/>
</dbReference>
<keyword evidence="4" id="KW-0808">Transferase</keyword>
<keyword evidence="3" id="KW-0441">Lipid A biosynthesis</keyword>
<keyword evidence="9" id="KW-0413">Isomerase</keyword>
<dbReference type="SUPFAM" id="SSF51161">
    <property type="entry name" value="Trimeric LpxA-like enzymes"/>
    <property type="match status" value="1"/>
</dbReference>
<dbReference type="Pfam" id="PF00132">
    <property type="entry name" value="Hexapep"/>
    <property type="match status" value="2"/>
</dbReference>
<dbReference type="Gene3D" id="2.60.120.10">
    <property type="entry name" value="Jelly Rolls"/>
    <property type="match status" value="1"/>
</dbReference>
<dbReference type="PROSITE" id="PS00101">
    <property type="entry name" value="HEXAPEP_TRANSFERASES"/>
    <property type="match status" value="1"/>
</dbReference>
<dbReference type="PANTHER" id="PTHR43300:SF4">
    <property type="entry name" value="ACYL-[ACYL-CARRIER-PROTEIN]--UDP-N-ACETYLGLUCOSAMINE O-ACYLTRANSFERASE"/>
    <property type="match status" value="1"/>
</dbReference>
<keyword evidence="5" id="KW-0677">Repeat</keyword>
<dbReference type="RefSeq" id="WP_140670841.1">
    <property type="nucleotide sequence ID" value="NZ_RCZE01000016.1"/>
</dbReference>
<evidence type="ECO:0000259" key="8">
    <source>
        <dbReference type="Pfam" id="PF05523"/>
    </source>
</evidence>
<dbReference type="InterPro" id="IPR018357">
    <property type="entry name" value="Hexapep_transf_CS"/>
</dbReference>
<accession>A0A502HDE8</accession>
<dbReference type="GO" id="GO:0009245">
    <property type="term" value="P:lipid A biosynthetic process"/>
    <property type="evidence" value="ECO:0007669"/>
    <property type="project" value="UniProtKB-KW"/>
</dbReference>
<evidence type="ECO:0000256" key="5">
    <source>
        <dbReference type="ARBA" id="ARBA00022737"/>
    </source>
</evidence>
<dbReference type="Proteomes" id="UP000317933">
    <property type="component" value="Unassembled WGS sequence"/>
</dbReference>
<dbReference type="InterPro" id="IPR011051">
    <property type="entry name" value="RmlC_Cupin_sf"/>
</dbReference>
<dbReference type="GO" id="GO:0016853">
    <property type="term" value="F:isomerase activity"/>
    <property type="evidence" value="ECO:0007669"/>
    <property type="project" value="UniProtKB-KW"/>
</dbReference>
<reference evidence="9 10" key="1">
    <citation type="journal article" date="2019" name="Environ. Microbiol.">
        <title>Species interactions and distinct microbial communities in high Arctic permafrost affected cryosols are associated with the CH4 and CO2 gas fluxes.</title>
        <authorList>
            <person name="Altshuler I."/>
            <person name="Hamel J."/>
            <person name="Turney S."/>
            <person name="Magnuson E."/>
            <person name="Levesque R."/>
            <person name="Greer C."/>
            <person name="Whyte L.G."/>
        </authorList>
    </citation>
    <scope>NUCLEOTIDE SEQUENCE [LARGE SCALE GENOMIC DNA]</scope>
    <source>
        <strain evidence="9 10">E3</strain>
    </source>
</reference>